<dbReference type="Pfam" id="PF13585">
    <property type="entry name" value="CHU_C"/>
    <property type="match status" value="1"/>
</dbReference>
<accession>A0A5C7GGU5</accession>
<evidence type="ECO:0000313" key="1">
    <source>
        <dbReference type="EMBL" id="TXG36060.1"/>
    </source>
</evidence>
<proteinExistence type="predicted"/>
<gene>
    <name evidence="1" type="ORF">FUA22_13300</name>
</gene>
<evidence type="ECO:0000313" key="2">
    <source>
        <dbReference type="Proteomes" id="UP000321080"/>
    </source>
</evidence>
<sequence length="611" mass="67966">MTILRHIILLLILLISYNTVLQGQNGNKKFCINAEPLCGSTLFSYPNTSGRNFAEIGPEYGCLRAQKNPAWFYLQIANDGDIELKLAQSKVLGESPNLDVDFIVYGPFSDSVLPCTSDLIKANIIDCSYSLNFTELVNIPNTLAGEFYLLMITNHSELPGFITVTQTAGSATTNCVLVEDPVDIDQQGCQGTAEILDATTTGATHYQWYGDDGSGNFTLMMGQTSAFLNVNTAGTYKAEAISASGVIIEIYEFNIIFVETADLSNPIVSYTICDYYNANDGIAQFNLDAKTTQLLSGYDASNFEVTYYKSEEDAMSGTATSLPSLYTNERQTETLFVRIENISVSSPHCFTVGNFDIEVDLLPETTLNDSYILCINTNGTEEIQTPLVIDTHLSETEYTFLWRLNGLVLSSDTKSFILPVDEGNYEVEFTNRNTGCTNFAFTYVEVSEPPNVTAEVVTYAFIEENNIEVTATGVGIQDHEFSLDGGVWQNDSIFKNVTIGEHAITVRNTSRCGQTTITITVMDYPLYFTPNNDGIHDTWNIPGLKNQPQVKVYIYNRYGKLLKQLNPNSIGWDGTFNGLPMPTDDYWFTLEYIEPRDGNLKKFKAHFTLKR</sequence>
<dbReference type="EMBL" id="VRKQ01000012">
    <property type="protein sequence ID" value="TXG36060.1"/>
    <property type="molecule type" value="Genomic_DNA"/>
</dbReference>
<name>A0A5C7GGU5_9FLAO</name>
<dbReference type="OrthoDB" id="9765926at2"/>
<dbReference type="NCBIfam" id="TIGR04131">
    <property type="entry name" value="Bac_Flav_CTERM"/>
    <property type="match status" value="1"/>
</dbReference>
<keyword evidence="2" id="KW-1185">Reference proteome</keyword>
<dbReference type="AlphaFoldDB" id="A0A5C7GGU5"/>
<organism evidence="1 2">
    <name type="scientific">Seonamhaeicola maritimus</name>
    <dbReference type="NCBI Taxonomy" id="2591822"/>
    <lineage>
        <taxon>Bacteria</taxon>
        <taxon>Pseudomonadati</taxon>
        <taxon>Bacteroidota</taxon>
        <taxon>Flavobacteriia</taxon>
        <taxon>Flavobacteriales</taxon>
        <taxon>Flavobacteriaceae</taxon>
    </lineage>
</organism>
<dbReference type="RefSeq" id="WP_147769089.1">
    <property type="nucleotide sequence ID" value="NZ_VRKQ01000012.1"/>
</dbReference>
<dbReference type="Proteomes" id="UP000321080">
    <property type="component" value="Unassembled WGS sequence"/>
</dbReference>
<comment type="caution">
    <text evidence="1">The sequence shown here is derived from an EMBL/GenBank/DDBJ whole genome shotgun (WGS) entry which is preliminary data.</text>
</comment>
<protein>
    <submittedName>
        <fullName evidence="1">T9SS type B sorting domain-containing protein</fullName>
    </submittedName>
</protein>
<reference evidence="1 2" key="1">
    <citation type="submission" date="2019-08" db="EMBL/GenBank/DDBJ databases">
        <title>Seonamhaeicola sediminis sp. nov., isolated from marine sediment.</title>
        <authorList>
            <person name="Cao W.R."/>
        </authorList>
    </citation>
    <scope>NUCLEOTIDE SEQUENCE [LARGE SCALE GENOMIC DNA]</scope>
    <source>
        <strain evidence="1 2">1505</strain>
    </source>
</reference>
<dbReference type="InterPro" id="IPR026341">
    <property type="entry name" value="T9SS_type_B"/>
</dbReference>